<sequence>MGIDPNTAYFLVNDSFNPPKVVQVDRANASNIILADQDWSNGSGEFMFIEKRGSSYLFNFAKDGQYLSSTSSGTITTKWLAVGMVATPPTKDEKFEISIISDNGFELSVRIKSRSNRNYLEAKNTGTDLLMNSTQQARGI</sequence>
<proteinExistence type="predicted"/>
<gene>
    <name evidence="1" type="ORF">PDIGIT_LOCUS15653</name>
</gene>
<evidence type="ECO:0000313" key="2">
    <source>
        <dbReference type="Proteomes" id="UP001152607"/>
    </source>
</evidence>
<dbReference type="EMBL" id="CAOQHR010000013">
    <property type="protein sequence ID" value="CAI6342446.1"/>
    <property type="molecule type" value="Genomic_DNA"/>
</dbReference>
<comment type="caution">
    <text evidence="1">The sequence shown here is derived from an EMBL/GenBank/DDBJ whole genome shotgun (WGS) entry which is preliminary data.</text>
</comment>
<accession>A0A9W4UWY3</accession>
<keyword evidence="2" id="KW-1185">Reference proteome</keyword>
<dbReference type="Proteomes" id="UP001152607">
    <property type="component" value="Unassembled WGS sequence"/>
</dbReference>
<protein>
    <submittedName>
        <fullName evidence="1">Uncharacterized protein</fullName>
    </submittedName>
</protein>
<dbReference type="Gene3D" id="2.80.10.50">
    <property type="match status" value="1"/>
</dbReference>
<dbReference type="AlphaFoldDB" id="A0A9W4UWY3"/>
<organism evidence="1 2">
    <name type="scientific">Periconia digitata</name>
    <dbReference type="NCBI Taxonomy" id="1303443"/>
    <lineage>
        <taxon>Eukaryota</taxon>
        <taxon>Fungi</taxon>
        <taxon>Dikarya</taxon>
        <taxon>Ascomycota</taxon>
        <taxon>Pezizomycotina</taxon>
        <taxon>Dothideomycetes</taxon>
        <taxon>Pleosporomycetidae</taxon>
        <taxon>Pleosporales</taxon>
        <taxon>Massarineae</taxon>
        <taxon>Periconiaceae</taxon>
        <taxon>Periconia</taxon>
    </lineage>
</organism>
<evidence type="ECO:0000313" key="1">
    <source>
        <dbReference type="EMBL" id="CAI6342446.1"/>
    </source>
</evidence>
<reference evidence="1" key="1">
    <citation type="submission" date="2023-01" db="EMBL/GenBank/DDBJ databases">
        <authorList>
            <person name="Van Ghelder C."/>
            <person name="Rancurel C."/>
        </authorList>
    </citation>
    <scope>NUCLEOTIDE SEQUENCE</scope>
    <source>
        <strain evidence="1">CNCM I-4278</strain>
    </source>
</reference>
<name>A0A9W4UWY3_9PLEO</name>